<protein>
    <recommendedName>
        <fullName evidence="3">Addiction module toxin RelE</fullName>
    </recommendedName>
</protein>
<sequence>MDIRINGDVEKFISSLEKPTIAKVLRSIDLLARFGYRLGPPHSKKIKANLHELRIRGQQEVRIFYTFHQRTIILFHGFIKKSQRIPTRELQLAIRKLYRDLT</sequence>
<accession>A0A1G2B4W8</accession>
<dbReference type="Proteomes" id="UP000176952">
    <property type="component" value="Unassembled WGS sequence"/>
</dbReference>
<dbReference type="InterPro" id="IPR009241">
    <property type="entry name" value="HigB-like"/>
</dbReference>
<dbReference type="Gene3D" id="3.30.2310.20">
    <property type="entry name" value="RelE-like"/>
    <property type="match status" value="1"/>
</dbReference>
<dbReference type="EMBL" id="MHKD01000016">
    <property type="protein sequence ID" value="OGY84228.1"/>
    <property type="molecule type" value="Genomic_DNA"/>
</dbReference>
<dbReference type="AlphaFoldDB" id="A0A1G2B4W8"/>
<dbReference type="SUPFAM" id="SSF143011">
    <property type="entry name" value="RelE-like"/>
    <property type="match status" value="1"/>
</dbReference>
<evidence type="ECO:0000313" key="2">
    <source>
        <dbReference type="Proteomes" id="UP000176952"/>
    </source>
</evidence>
<gene>
    <name evidence="1" type="ORF">A3F54_03400</name>
</gene>
<comment type="caution">
    <text evidence="1">The sequence shown here is derived from an EMBL/GenBank/DDBJ whole genome shotgun (WGS) entry which is preliminary data.</text>
</comment>
<dbReference type="Pfam" id="PF05973">
    <property type="entry name" value="Gp49"/>
    <property type="match status" value="1"/>
</dbReference>
<evidence type="ECO:0000313" key="1">
    <source>
        <dbReference type="EMBL" id="OGY84228.1"/>
    </source>
</evidence>
<name>A0A1G2B4W8_9BACT</name>
<proteinExistence type="predicted"/>
<dbReference type="InterPro" id="IPR035093">
    <property type="entry name" value="RelE/ParE_toxin_dom_sf"/>
</dbReference>
<evidence type="ECO:0008006" key="3">
    <source>
        <dbReference type="Google" id="ProtNLM"/>
    </source>
</evidence>
<organism evidence="1 2">
    <name type="scientific">Candidatus Kerfeldbacteria bacterium RIFCSPHIGHO2_12_FULL_48_17</name>
    <dbReference type="NCBI Taxonomy" id="1798542"/>
    <lineage>
        <taxon>Bacteria</taxon>
        <taxon>Candidatus Kerfeldiibacteriota</taxon>
    </lineage>
</organism>
<dbReference type="STRING" id="1798542.A3F54_03400"/>
<reference evidence="1 2" key="1">
    <citation type="journal article" date="2016" name="Nat. Commun.">
        <title>Thousands of microbial genomes shed light on interconnected biogeochemical processes in an aquifer system.</title>
        <authorList>
            <person name="Anantharaman K."/>
            <person name="Brown C.T."/>
            <person name="Hug L.A."/>
            <person name="Sharon I."/>
            <person name="Castelle C.J."/>
            <person name="Probst A.J."/>
            <person name="Thomas B.C."/>
            <person name="Singh A."/>
            <person name="Wilkins M.J."/>
            <person name="Karaoz U."/>
            <person name="Brodie E.L."/>
            <person name="Williams K.H."/>
            <person name="Hubbard S.S."/>
            <person name="Banfield J.F."/>
        </authorList>
    </citation>
    <scope>NUCLEOTIDE SEQUENCE [LARGE SCALE GENOMIC DNA]</scope>
</reference>